<evidence type="ECO:0000256" key="1">
    <source>
        <dbReference type="ARBA" id="ARBA00004216"/>
    </source>
</evidence>
<evidence type="ECO:0000256" key="7">
    <source>
        <dbReference type="ARBA" id="ARBA00023203"/>
    </source>
</evidence>
<dbReference type="Gene3D" id="1.10.418.10">
    <property type="entry name" value="Calponin-like domain"/>
    <property type="match status" value="2"/>
</dbReference>
<dbReference type="Pfam" id="PF00307">
    <property type="entry name" value="CH"/>
    <property type="match status" value="2"/>
</dbReference>
<evidence type="ECO:0000256" key="6">
    <source>
        <dbReference type="ARBA" id="ARBA00022837"/>
    </source>
</evidence>
<evidence type="ECO:0000256" key="4">
    <source>
        <dbReference type="ARBA" id="ARBA00022723"/>
    </source>
</evidence>
<evidence type="ECO:0000256" key="5">
    <source>
        <dbReference type="ARBA" id="ARBA00022737"/>
    </source>
</evidence>
<dbReference type="SUPFAM" id="SSF46966">
    <property type="entry name" value="Spectrin repeat"/>
    <property type="match status" value="4"/>
</dbReference>
<keyword evidence="12" id="KW-1185">Reference proteome</keyword>
<feature type="coiled-coil region" evidence="9">
    <location>
        <begin position="272"/>
        <end position="299"/>
    </location>
</feature>
<evidence type="ECO:0000313" key="13">
    <source>
        <dbReference type="RefSeq" id="XP_007170846.1"/>
    </source>
</evidence>
<dbReference type="PANTHER" id="PTHR11915">
    <property type="entry name" value="SPECTRIN/FILAMIN RELATED CYTOSKELETAL PROTEIN"/>
    <property type="match status" value="1"/>
</dbReference>
<dbReference type="AlphaFoldDB" id="A0A383Z6W8"/>
<dbReference type="GO" id="GO:0005509">
    <property type="term" value="F:calcium ion binding"/>
    <property type="evidence" value="ECO:0007669"/>
    <property type="project" value="InterPro"/>
</dbReference>
<feature type="domain" description="EF-hand" evidence="11">
    <location>
        <begin position="789"/>
        <end position="824"/>
    </location>
</feature>
<dbReference type="SMART" id="SM00033">
    <property type="entry name" value="CH"/>
    <property type="match status" value="2"/>
</dbReference>
<dbReference type="FunFam" id="1.10.238.10:FF:000018">
    <property type="entry name" value="Actinin, alpha 1"/>
    <property type="match status" value="1"/>
</dbReference>
<feature type="domain" description="EF-hand" evidence="11">
    <location>
        <begin position="753"/>
        <end position="788"/>
    </location>
</feature>
<dbReference type="FunCoup" id="A0A383Z6W8">
    <property type="interactions" value="283"/>
</dbReference>
<dbReference type="InParanoid" id="A0A383Z6W8"/>
<dbReference type="SUPFAM" id="SSF47473">
    <property type="entry name" value="EF-hand"/>
    <property type="match status" value="1"/>
</dbReference>
<dbReference type="SMART" id="SM01184">
    <property type="entry name" value="efhand_Ca_insen"/>
    <property type="match status" value="1"/>
</dbReference>
<dbReference type="InterPro" id="IPR002017">
    <property type="entry name" value="Spectrin_repeat"/>
</dbReference>
<keyword evidence="4" id="KW-0479">Metal-binding</keyword>
<dbReference type="Proteomes" id="UP001652580">
    <property type="component" value="Chromosome 16"/>
</dbReference>
<dbReference type="SMART" id="SM00054">
    <property type="entry name" value="EFh"/>
    <property type="match status" value="2"/>
</dbReference>
<dbReference type="FunFam" id="1.20.58.60:FF:000004">
    <property type="entry name" value="Actinin alpha 1"/>
    <property type="match status" value="1"/>
</dbReference>
<keyword evidence="3" id="KW-0963">Cytoplasm</keyword>
<dbReference type="PROSITE" id="PS00019">
    <property type="entry name" value="ACTININ_1"/>
    <property type="match status" value="1"/>
</dbReference>
<organism evidence="12 13">
    <name type="scientific">Balaenoptera acutorostrata</name>
    <name type="common">Common minke whale</name>
    <name type="synonym">Balaena rostrata</name>
    <dbReference type="NCBI Taxonomy" id="9767"/>
    <lineage>
        <taxon>Eukaryota</taxon>
        <taxon>Metazoa</taxon>
        <taxon>Chordata</taxon>
        <taxon>Craniata</taxon>
        <taxon>Vertebrata</taxon>
        <taxon>Euteleostomi</taxon>
        <taxon>Mammalia</taxon>
        <taxon>Eutheria</taxon>
        <taxon>Laurasiatheria</taxon>
        <taxon>Artiodactyla</taxon>
        <taxon>Whippomorpha</taxon>
        <taxon>Cetacea</taxon>
        <taxon>Mysticeti</taxon>
        <taxon>Balaenopteridae</taxon>
        <taxon>Balaenoptera</taxon>
    </lineage>
</organism>
<dbReference type="InterPro" id="IPR014837">
    <property type="entry name" value="EF-hand_Ca_insen"/>
</dbReference>
<evidence type="ECO:0000259" key="11">
    <source>
        <dbReference type="PROSITE" id="PS50222"/>
    </source>
</evidence>
<dbReference type="FunFam" id="1.20.58.60:FF:000003">
    <property type="entry name" value="Actinin, alpha 1"/>
    <property type="match status" value="1"/>
</dbReference>
<dbReference type="CTD" id="88"/>
<dbReference type="InterPro" id="IPR011992">
    <property type="entry name" value="EF-hand-dom_pair"/>
</dbReference>
<dbReference type="GO" id="GO:0030018">
    <property type="term" value="C:Z disc"/>
    <property type="evidence" value="ECO:0007669"/>
    <property type="project" value="UniProtKB-SubCell"/>
</dbReference>
<dbReference type="Gene3D" id="1.20.58.60">
    <property type="match status" value="4"/>
</dbReference>
<dbReference type="RefSeq" id="XP_007170846.1">
    <property type="nucleotide sequence ID" value="XM_007170784.2"/>
</dbReference>
<dbReference type="Gene3D" id="1.10.238.10">
    <property type="entry name" value="EF-hand"/>
    <property type="match status" value="2"/>
</dbReference>
<dbReference type="SMART" id="SM00150">
    <property type="entry name" value="SPEC"/>
    <property type="match status" value="3"/>
</dbReference>
<dbReference type="InterPro" id="IPR001715">
    <property type="entry name" value="CH_dom"/>
</dbReference>
<sequence length="894" mass="103664">MNQIEPGVQYNYVYEDDEYMIQEEEWDRDLLLDPAWEKQQRKTFTAWCNSHLRKAGTQIENIEEDFRNGLKLMLLLEVISGERLPKPDRGKMRFHKIANVNKALDYIASKGVKLVSIGAEEIVDGNVKMTLGMIWTIILRFAIQDISVEETSAKEGLLLWCQRKTAPYRNVNIQNFHTSWKDGLGLCALIHRHRPDLIDYSKLNKDDPIGNINLAMEIAEKHLDIPKMLDAEDIVNTPKPDERAIMTYVSCFYHAFAGAEQAETAANRICKVLAVNQENERLMEEYERLASELLAWIQRTIPWLENRTPEKTMQAMQKKLEDFRDYRRKHKPPKVQEKCQLEINFNTLQTKLRISNRPAFMPSEGKMVSDIAGAWQRLEQAEKGYEEWLLNEIRRLERVEHLAEKFRQKASTHETWAYGKEQILLQKDYESASLTEVRALLRKHEAFESDLAAHQDRVEQIAAIAQELNELDYHDAVNINDRCQKICDQWDRLGTLTQKRREALERTEKLLETIDQLHLEFAKRAAPFNNWMEGAMEDLQDMFIVHSIEEIQSLITAHEQFRATLPEADGERQSILAIQNEVEKVIQSYSIRISSSNPYSTVTVDEIRSKWDKVKQLVPVRDQSLQEELARQHANERLRRQFAAQANAIGPWIQSKMEEIARSSIQITGALEDQMNQLKQYEHNIINYKNNIDKLEGDHQLIQEALVFDNKHTNYTMEHIRVGWELLLTTIARTINEVETQILMRDAKGITQEQMNEFRASFNHFDRRKNGLMDHEDFRACLISMGYDLGEAEFARIMTLVDPNGQGTVTFQSFIDFMTRETADTDTAEQVIASFRILASDKPYILAEELRRELPPDQAQYCIKRMPAYSGPGSVPGALDYAAFSSALYGESDL</sequence>
<evidence type="ECO:0000256" key="9">
    <source>
        <dbReference type="SAM" id="Coils"/>
    </source>
</evidence>
<dbReference type="FunFam" id="1.10.418.10:FF:000001">
    <property type="entry name" value="Actinin alpha 1"/>
    <property type="match status" value="1"/>
</dbReference>
<keyword evidence="6" id="KW-0106">Calcium</keyword>
<dbReference type="FunFam" id="1.20.58.60:FF:000002">
    <property type="entry name" value="Actinin, alpha 1"/>
    <property type="match status" value="1"/>
</dbReference>
<reference evidence="13" key="1">
    <citation type="submission" date="2025-08" db="UniProtKB">
        <authorList>
            <consortium name="RefSeq"/>
        </authorList>
    </citation>
    <scope>IDENTIFICATION</scope>
</reference>
<comment type="subcellular location">
    <subcellularLocation>
        <location evidence="1">Cytoplasm</location>
        <location evidence="1">Myofibril</location>
        <location evidence="1">Sarcomere</location>
        <location evidence="1">Z line</location>
    </subcellularLocation>
</comment>
<dbReference type="FunFam" id="1.10.418.10:FF:000005">
    <property type="entry name" value="Actinin alpha 4"/>
    <property type="match status" value="1"/>
</dbReference>
<gene>
    <name evidence="13" type="primary">ACTN2</name>
</gene>
<dbReference type="CDD" id="cd00051">
    <property type="entry name" value="EFh"/>
    <property type="match status" value="1"/>
</dbReference>
<dbReference type="SUPFAM" id="SSF47576">
    <property type="entry name" value="Calponin-homology domain, CH-domain"/>
    <property type="match status" value="1"/>
</dbReference>
<dbReference type="FunFam" id="1.10.238.10:FF:000004">
    <property type="entry name" value="Actinin alpha 1"/>
    <property type="match status" value="1"/>
</dbReference>
<dbReference type="PROSITE" id="PS50021">
    <property type="entry name" value="CH"/>
    <property type="match status" value="2"/>
</dbReference>
<dbReference type="Pfam" id="PF00435">
    <property type="entry name" value="Spectrin"/>
    <property type="match status" value="4"/>
</dbReference>
<dbReference type="CDD" id="cd21216">
    <property type="entry name" value="CH_ACTN_rpt2"/>
    <property type="match status" value="1"/>
</dbReference>
<feature type="coiled-coil region" evidence="9">
    <location>
        <begin position="437"/>
        <end position="471"/>
    </location>
</feature>
<dbReference type="InterPro" id="IPR036872">
    <property type="entry name" value="CH_dom_sf"/>
</dbReference>
<dbReference type="Pfam" id="PF13499">
    <property type="entry name" value="EF-hand_7"/>
    <property type="match status" value="1"/>
</dbReference>
<dbReference type="InterPro" id="IPR001589">
    <property type="entry name" value="Actinin_actin-bd_CS"/>
</dbReference>
<dbReference type="CDD" id="cd21214">
    <property type="entry name" value="CH_ACTN_rpt1"/>
    <property type="match status" value="1"/>
</dbReference>
<dbReference type="KEGG" id="bacu:102999042"/>
<dbReference type="STRING" id="310752.A0A383Z6W8"/>
<evidence type="ECO:0000313" key="12">
    <source>
        <dbReference type="Proteomes" id="UP001652580"/>
    </source>
</evidence>
<evidence type="ECO:0000256" key="8">
    <source>
        <dbReference type="ARBA" id="ARBA00043249"/>
    </source>
</evidence>
<evidence type="ECO:0000256" key="2">
    <source>
        <dbReference type="ARBA" id="ARBA00010255"/>
    </source>
</evidence>
<dbReference type="InterPro" id="IPR018159">
    <property type="entry name" value="Spectrin/alpha-actinin"/>
</dbReference>
<name>A0A383Z6W8_BALAC</name>
<dbReference type="GO" id="GO:0003779">
    <property type="term" value="F:actin binding"/>
    <property type="evidence" value="ECO:0007669"/>
    <property type="project" value="UniProtKB-KW"/>
</dbReference>
<dbReference type="PROSITE" id="PS50222">
    <property type="entry name" value="EF_HAND_2"/>
    <property type="match status" value="2"/>
</dbReference>
<keyword evidence="7" id="KW-0009">Actin-binding</keyword>
<dbReference type="Pfam" id="PF08726">
    <property type="entry name" value="EFhand_Ca_insen"/>
    <property type="match status" value="1"/>
</dbReference>
<accession>A0A383Z6W8</accession>
<dbReference type="CDD" id="cd00176">
    <property type="entry name" value="SPEC"/>
    <property type="match status" value="1"/>
</dbReference>
<dbReference type="GeneID" id="102999042"/>
<protein>
    <recommendedName>
        <fullName evidence="8">F-actin cross-linking protein</fullName>
    </recommendedName>
</protein>
<feature type="domain" description="Calponin-homology (CH)" evidence="10">
    <location>
        <begin position="38"/>
        <end position="142"/>
    </location>
</feature>
<evidence type="ECO:0000259" key="10">
    <source>
        <dbReference type="PROSITE" id="PS50021"/>
    </source>
</evidence>
<feature type="domain" description="Calponin-homology (CH)" evidence="10">
    <location>
        <begin position="151"/>
        <end position="257"/>
    </location>
</feature>
<proteinExistence type="inferred from homology"/>
<dbReference type="PROSITE" id="PS00020">
    <property type="entry name" value="ACTININ_2"/>
    <property type="match status" value="1"/>
</dbReference>
<keyword evidence="9" id="KW-0175">Coiled coil</keyword>
<comment type="similarity">
    <text evidence="2">Belongs to the alpha-actinin family.</text>
</comment>
<evidence type="ECO:0000256" key="3">
    <source>
        <dbReference type="ARBA" id="ARBA00022490"/>
    </source>
</evidence>
<keyword evidence="5" id="KW-0677">Repeat</keyword>
<dbReference type="FunFam" id="1.20.58.60:FF:000005">
    <property type="entry name" value="Actinin alpha 1"/>
    <property type="match status" value="1"/>
</dbReference>
<dbReference type="InterPro" id="IPR002048">
    <property type="entry name" value="EF_hand_dom"/>
</dbReference>
<feature type="coiled-coil region" evidence="9">
    <location>
        <begin position="671"/>
        <end position="705"/>
    </location>
</feature>